<keyword evidence="3" id="KW-1185">Reference proteome</keyword>
<proteinExistence type="predicted"/>
<name>A0A9P7BYS8_9FUNG</name>
<evidence type="ECO:0000313" key="3">
    <source>
        <dbReference type="Proteomes" id="UP000740926"/>
    </source>
</evidence>
<gene>
    <name evidence="2" type="ORF">G6F50_018509</name>
</gene>
<evidence type="ECO:0000256" key="1">
    <source>
        <dbReference type="SAM" id="MobiDB-lite"/>
    </source>
</evidence>
<protein>
    <submittedName>
        <fullName evidence="2">Uncharacterized protein</fullName>
    </submittedName>
</protein>
<accession>A0A9P7BYS8</accession>
<feature type="region of interest" description="Disordered" evidence="1">
    <location>
        <begin position="1"/>
        <end position="43"/>
    </location>
</feature>
<feature type="compositionally biased region" description="Polar residues" evidence="1">
    <location>
        <begin position="1"/>
        <end position="21"/>
    </location>
</feature>
<dbReference type="EMBL" id="JAANIU010019144">
    <property type="protein sequence ID" value="KAG1524728.1"/>
    <property type="molecule type" value="Genomic_DNA"/>
</dbReference>
<organism evidence="2 3">
    <name type="scientific">Rhizopus delemar</name>
    <dbReference type="NCBI Taxonomy" id="936053"/>
    <lineage>
        <taxon>Eukaryota</taxon>
        <taxon>Fungi</taxon>
        <taxon>Fungi incertae sedis</taxon>
        <taxon>Mucoromycota</taxon>
        <taxon>Mucoromycotina</taxon>
        <taxon>Mucoromycetes</taxon>
        <taxon>Mucorales</taxon>
        <taxon>Mucorineae</taxon>
        <taxon>Rhizopodaceae</taxon>
        <taxon>Rhizopus</taxon>
    </lineage>
</organism>
<comment type="caution">
    <text evidence="2">The sequence shown here is derived from an EMBL/GenBank/DDBJ whole genome shotgun (WGS) entry which is preliminary data.</text>
</comment>
<evidence type="ECO:0000313" key="2">
    <source>
        <dbReference type="EMBL" id="KAG1524728.1"/>
    </source>
</evidence>
<dbReference type="Proteomes" id="UP000740926">
    <property type="component" value="Unassembled WGS sequence"/>
</dbReference>
<dbReference type="AlphaFoldDB" id="A0A9P7BYS8"/>
<sequence>MAQYGKTSQPHITVGSSTSSKALKRISPARLMRSDSQPIGHCDSRPAVTAAATKIAAWDVDKPCLAP</sequence>
<reference evidence="2 3" key="1">
    <citation type="journal article" date="2020" name="Microb. Genom.">
        <title>Genetic diversity of clinical and environmental Mucorales isolates obtained from an investigation of mucormycosis cases among solid organ transplant recipients.</title>
        <authorList>
            <person name="Nguyen M.H."/>
            <person name="Kaul D."/>
            <person name="Muto C."/>
            <person name="Cheng S.J."/>
            <person name="Richter R.A."/>
            <person name="Bruno V.M."/>
            <person name="Liu G."/>
            <person name="Beyhan S."/>
            <person name="Sundermann A.J."/>
            <person name="Mounaud S."/>
            <person name="Pasculle A.W."/>
            <person name="Nierman W.C."/>
            <person name="Driscoll E."/>
            <person name="Cumbie R."/>
            <person name="Clancy C.J."/>
            <person name="Dupont C.L."/>
        </authorList>
    </citation>
    <scope>NUCLEOTIDE SEQUENCE [LARGE SCALE GENOMIC DNA]</scope>
    <source>
        <strain evidence="2 3">GL24</strain>
    </source>
</reference>